<comment type="caution">
    <text evidence="2">The sequence shown here is derived from an EMBL/GenBank/DDBJ whole genome shotgun (WGS) entry which is preliminary data.</text>
</comment>
<dbReference type="OrthoDB" id="7364706at2"/>
<dbReference type="AlphaFoldDB" id="A0A7X1ZE16"/>
<accession>A0A7X1ZE16</accession>
<name>A0A7X1ZE16_9PROT</name>
<feature type="region of interest" description="Disordered" evidence="1">
    <location>
        <begin position="23"/>
        <end position="42"/>
    </location>
</feature>
<evidence type="ECO:0000313" key="2">
    <source>
        <dbReference type="EMBL" id="MQX35851.1"/>
    </source>
</evidence>
<gene>
    <name evidence="2" type="ORF">GHC57_04885</name>
</gene>
<keyword evidence="3" id="KW-1185">Reference proteome</keyword>
<protein>
    <submittedName>
        <fullName evidence="2">Uncharacterized protein</fullName>
    </submittedName>
</protein>
<evidence type="ECO:0000256" key="1">
    <source>
        <dbReference type="SAM" id="MobiDB-lite"/>
    </source>
</evidence>
<organism evidence="2 3">
    <name type="scientific">Roseospira navarrensis</name>
    <dbReference type="NCBI Taxonomy" id="140058"/>
    <lineage>
        <taxon>Bacteria</taxon>
        <taxon>Pseudomonadati</taxon>
        <taxon>Pseudomonadota</taxon>
        <taxon>Alphaproteobacteria</taxon>
        <taxon>Rhodospirillales</taxon>
        <taxon>Rhodospirillaceae</taxon>
        <taxon>Roseospira</taxon>
    </lineage>
</organism>
<sequence>MGMTTNRYTQAAREDVQALKEKWDDMRQHVPSDGGDDTPDSRIADTVWQDFEAQSNTLREAGSNASDETQSAYEAARDKVARIIESDKSR</sequence>
<proteinExistence type="predicted"/>
<dbReference type="EMBL" id="WIVE01000009">
    <property type="protein sequence ID" value="MQX35851.1"/>
    <property type="molecule type" value="Genomic_DNA"/>
</dbReference>
<evidence type="ECO:0000313" key="3">
    <source>
        <dbReference type="Proteomes" id="UP000434582"/>
    </source>
</evidence>
<dbReference type="Proteomes" id="UP000434582">
    <property type="component" value="Unassembled WGS sequence"/>
</dbReference>
<reference evidence="2 3" key="1">
    <citation type="submission" date="2019-10" db="EMBL/GenBank/DDBJ databases">
        <title>Draft whole-genome sequence of the purple nonsulfur photosynthetic bacterium Roseospira navarrensis DSM 15114.</title>
        <authorList>
            <person name="Kyndt J.A."/>
            <person name="Meyer T.E."/>
        </authorList>
    </citation>
    <scope>NUCLEOTIDE SEQUENCE [LARGE SCALE GENOMIC DNA]</scope>
    <source>
        <strain evidence="2 3">DSM 15114</strain>
    </source>
</reference>
<dbReference type="RefSeq" id="WP_153341763.1">
    <property type="nucleotide sequence ID" value="NZ_WIVE01000009.1"/>
</dbReference>